<keyword evidence="3" id="KW-1185">Reference proteome</keyword>
<reference evidence="3" key="1">
    <citation type="submission" date="2016-10" db="EMBL/GenBank/DDBJ databases">
        <authorList>
            <person name="Varghese N."/>
            <person name="Submissions S."/>
        </authorList>
    </citation>
    <scope>NUCLEOTIDE SEQUENCE [LARGE SCALE GENOMIC DNA]</scope>
    <source>
        <strain evidence="3">DSM 22127</strain>
    </source>
</reference>
<sequence length="488" mass="54678">MTKSPDPTCMLDRPPRVLGLYVIRESDQWDLELFNAMREQTYLSHRAIAAVDAIRQVGLEPLRGDSFPVTLTDDVGVTTTTEVHVEVLRNGSTKARLFFFGGYWHLWSQASAASVGNDGVNAFTSILIEVIQRLRPFNLYAANFSRLIRSQPQGSRLAAAIEGNVDHLHAGTLRLTFVGPEGQVGFMMFSMFSLVASMERDWIVQRLMAGRISKWRRREWAFGKGTVPFGYELHPTTAELVVDESKRAQVREMMMILSKDAPPSQLARELDRAGITSMRKHRRLKEVVPVGGMSSTSALIDSMFAWAPLWCHGEYLFRVSNVFPGMEELAGVPIVRDPARPDDLGEMQMLYKVGVPDGGWAEPEVVQAFAEAAARHTRHLLEKRNRNDVRPLAEDVIAGSASPVAHNATLNAQHSRALDVQSQARRAAARSRRSVAALAGRRWRDGNWEYELFVAGTNLYTVVRWPARAGKRSDSRLALLEQSKEENR</sequence>
<dbReference type="EMBL" id="LT629757">
    <property type="protein sequence ID" value="SDS85476.1"/>
    <property type="molecule type" value="Genomic_DNA"/>
</dbReference>
<dbReference type="RefSeq" id="WP_091730954.1">
    <property type="nucleotide sequence ID" value="NZ_LT629757.1"/>
</dbReference>
<gene>
    <name evidence="2" type="ORF">SAMN04488570_2867</name>
</gene>
<feature type="domain" description="Recombinase" evidence="1">
    <location>
        <begin position="228"/>
        <end position="376"/>
    </location>
</feature>
<evidence type="ECO:0000313" key="2">
    <source>
        <dbReference type="EMBL" id="SDS85476.1"/>
    </source>
</evidence>
<proteinExistence type="predicted"/>
<dbReference type="InterPro" id="IPR038109">
    <property type="entry name" value="DNA_bind_recomb_sf"/>
</dbReference>
<dbReference type="GO" id="GO:0003677">
    <property type="term" value="F:DNA binding"/>
    <property type="evidence" value="ECO:0007669"/>
    <property type="project" value="InterPro"/>
</dbReference>
<dbReference type="AlphaFoldDB" id="A0A1H1VMH4"/>
<dbReference type="Gene3D" id="3.90.1750.20">
    <property type="entry name" value="Putative Large Serine Recombinase, Chain B, Domain 2"/>
    <property type="match status" value="1"/>
</dbReference>
<dbReference type="InterPro" id="IPR011109">
    <property type="entry name" value="DNA_bind_recombinase_dom"/>
</dbReference>
<name>A0A1H1VMH4_9ACTN</name>
<evidence type="ECO:0000259" key="1">
    <source>
        <dbReference type="PROSITE" id="PS51737"/>
    </source>
</evidence>
<dbReference type="InterPro" id="IPR050639">
    <property type="entry name" value="SSR_resolvase"/>
</dbReference>
<evidence type="ECO:0000313" key="3">
    <source>
        <dbReference type="Proteomes" id="UP000198859"/>
    </source>
</evidence>
<dbReference type="OrthoDB" id="5192392at2"/>
<protein>
    <recommendedName>
        <fullName evidence="1">Recombinase domain-containing protein</fullName>
    </recommendedName>
</protein>
<accession>A0A1H1VMH4</accession>
<dbReference type="GO" id="GO:0000150">
    <property type="term" value="F:DNA strand exchange activity"/>
    <property type="evidence" value="ECO:0007669"/>
    <property type="project" value="InterPro"/>
</dbReference>
<organism evidence="2 3">
    <name type="scientific">Nocardioides scoriae</name>
    <dbReference type="NCBI Taxonomy" id="642780"/>
    <lineage>
        <taxon>Bacteria</taxon>
        <taxon>Bacillati</taxon>
        <taxon>Actinomycetota</taxon>
        <taxon>Actinomycetes</taxon>
        <taxon>Propionibacteriales</taxon>
        <taxon>Nocardioidaceae</taxon>
        <taxon>Nocardioides</taxon>
    </lineage>
</organism>
<dbReference type="PROSITE" id="PS51737">
    <property type="entry name" value="RECOMBINASE_DNA_BIND"/>
    <property type="match status" value="1"/>
</dbReference>
<dbReference type="PANTHER" id="PTHR30461">
    <property type="entry name" value="DNA-INVERTASE FROM LAMBDOID PROPHAGE"/>
    <property type="match status" value="1"/>
</dbReference>
<dbReference type="PANTHER" id="PTHR30461:SF23">
    <property type="entry name" value="DNA RECOMBINASE-RELATED"/>
    <property type="match status" value="1"/>
</dbReference>
<dbReference type="Proteomes" id="UP000198859">
    <property type="component" value="Chromosome I"/>
</dbReference>